<evidence type="ECO:0008006" key="4">
    <source>
        <dbReference type="Google" id="ProtNLM"/>
    </source>
</evidence>
<feature type="chain" id="PRO_5011781533" description="Lipoprotein" evidence="1">
    <location>
        <begin position="20"/>
        <end position="84"/>
    </location>
</feature>
<dbReference type="RefSeq" id="WP_090694902.1">
    <property type="nucleotide sequence ID" value="NZ_CADERL010000015.1"/>
</dbReference>
<organism evidence="2 3">
    <name type="scientific">Paraburkholderia phenazinium</name>
    <dbReference type="NCBI Taxonomy" id="60549"/>
    <lineage>
        <taxon>Bacteria</taxon>
        <taxon>Pseudomonadati</taxon>
        <taxon>Pseudomonadota</taxon>
        <taxon>Betaproteobacteria</taxon>
        <taxon>Burkholderiales</taxon>
        <taxon>Burkholderiaceae</taxon>
        <taxon>Paraburkholderia</taxon>
    </lineage>
</organism>
<keyword evidence="1" id="KW-0732">Signal</keyword>
<reference evidence="2 3" key="1">
    <citation type="submission" date="2016-10" db="EMBL/GenBank/DDBJ databases">
        <authorList>
            <person name="de Groot N.N."/>
        </authorList>
    </citation>
    <scope>NUCLEOTIDE SEQUENCE [LARGE SCALE GENOMIC DNA]</scope>
    <source>
        <strain evidence="2 3">LMG 2247</strain>
    </source>
</reference>
<dbReference type="OrthoDB" id="9770329at2"/>
<dbReference type="EMBL" id="FNCJ01000029">
    <property type="protein sequence ID" value="SDI65028.1"/>
    <property type="molecule type" value="Genomic_DNA"/>
</dbReference>
<proteinExistence type="predicted"/>
<gene>
    <name evidence="2" type="ORF">SAMN05216466_1296</name>
</gene>
<evidence type="ECO:0000256" key="1">
    <source>
        <dbReference type="SAM" id="SignalP"/>
    </source>
</evidence>
<accession>A0A1G8MAQ8</accession>
<sequence>MIGFALMAFAFFLSLSACFQDGRCRVFAVGQYACCSSMFGTCENPREWRYTCGFDEEKERRLIEMLAYRDVHKAQNFFDGRSGE</sequence>
<protein>
    <recommendedName>
        <fullName evidence="4">Lipoprotein</fullName>
    </recommendedName>
</protein>
<name>A0A1G8MAQ8_9BURK</name>
<evidence type="ECO:0000313" key="3">
    <source>
        <dbReference type="Proteomes" id="UP000199706"/>
    </source>
</evidence>
<dbReference type="AlphaFoldDB" id="A0A1G8MAQ8"/>
<evidence type="ECO:0000313" key="2">
    <source>
        <dbReference type="EMBL" id="SDI65028.1"/>
    </source>
</evidence>
<dbReference type="Proteomes" id="UP000199706">
    <property type="component" value="Unassembled WGS sequence"/>
</dbReference>
<feature type="signal peptide" evidence="1">
    <location>
        <begin position="1"/>
        <end position="19"/>
    </location>
</feature>